<organism evidence="5 6">
    <name type="scientific">Tepidimonas thermarum</name>
    <dbReference type="NCBI Taxonomy" id="335431"/>
    <lineage>
        <taxon>Bacteria</taxon>
        <taxon>Pseudomonadati</taxon>
        <taxon>Pseudomonadota</taxon>
        <taxon>Betaproteobacteria</taxon>
        <taxon>Burkholderiales</taxon>
        <taxon>Tepidimonas</taxon>
    </lineage>
</organism>
<dbReference type="SMART" id="SM00091">
    <property type="entry name" value="PAS"/>
    <property type="match status" value="1"/>
</dbReference>
<dbReference type="InterPro" id="IPR052155">
    <property type="entry name" value="Biofilm_reg_signaling"/>
</dbReference>
<accession>A0A554X5R3</accession>
<comment type="caution">
    <text evidence="5">The sequence shown here is derived from an EMBL/GenBank/DDBJ whole genome shotgun (WGS) entry which is preliminary data.</text>
</comment>
<dbReference type="NCBIfam" id="TIGR00229">
    <property type="entry name" value="sensory_box"/>
    <property type="match status" value="1"/>
</dbReference>
<evidence type="ECO:0000313" key="5">
    <source>
        <dbReference type="EMBL" id="TSE31162.1"/>
    </source>
</evidence>
<evidence type="ECO:0000259" key="2">
    <source>
        <dbReference type="PROSITE" id="PS50113"/>
    </source>
</evidence>
<dbReference type="CDD" id="cd01949">
    <property type="entry name" value="GGDEF"/>
    <property type="match status" value="1"/>
</dbReference>
<dbReference type="SUPFAM" id="SSF141868">
    <property type="entry name" value="EAL domain-like"/>
    <property type="match status" value="1"/>
</dbReference>
<dbReference type="PANTHER" id="PTHR44757">
    <property type="entry name" value="DIGUANYLATE CYCLASE DGCP"/>
    <property type="match status" value="1"/>
</dbReference>
<dbReference type="Pfam" id="PF12974">
    <property type="entry name" value="Phosphonate-bd"/>
    <property type="match status" value="1"/>
</dbReference>
<evidence type="ECO:0000259" key="1">
    <source>
        <dbReference type="PROSITE" id="PS50112"/>
    </source>
</evidence>
<dbReference type="Gene3D" id="3.30.70.270">
    <property type="match status" value="1"/>
</dbReference>
<keyword evidence="6" id="KW-1185">Reference proteome</keyword>
<evidence type="ECO:0000313" key="6">
    <source>
        <dbReference type="Proteomes" id="UP000318542"/>
    </source>
</evidence>
<dbReference type="SUPFAM" id="SSF55785">
    <property type="entry name" value="PYP-like sensor domain (PAS domain)"/>
    <property type="match status" value="1"/>
</dbReference>
<dbReference type="SUPFAM" id="SSF55073">
    <property type="entry name" value="Nucleotide cyclase"/>
    <property type="match status" value="1"/>
</dbReference>
<gene>
    <name evidence="5" type="ORF">Tther_00672</name>
</gene>
<dbReference type="NCBIfam" id="TIGR00254">
    <property type="entry name" value="GGDEF"/>
    <property type="match status" value="1"/>
</dbReference>
<dbReference type="InterPro" id="IPR029787">
    <property type="entry name" value="Nucleotide_cyclase"/>
</dbReference>
<dbReference type="PANTHER" id="PTHR44757:SF2">
    <property type="entry name" value="BIOFILM ARCHITECTURE MAINTENANCE PROTEIN MBAA"/>
    <property type="match status" value="1"/>
</dbReference>
<dbReference type="InterPro" id="IPR000700">
    <property type="entry name" value="PAS-assoc_C"/>
</dbReference>
<dbReference type="InterPro" id="IPR043128">
    <property type="entry name" value="Rev_trsase/Diguanyl_cyclase"/>
</dbReference>
<dbReference type="InterPro" id="IPR001610">
    <property type="entry name" value="PAC"/>
</dbReference>
<name>A0A554X5R3_9BURK</name>
<dbReference type="SMART" id="SM00086">
    <property type="entry name" value="PAC"/>
    <property type="match status" value="1"/>
</dbReference>
<dbReference type="FunFam" id="3.30.70.270:FF:000001">
    <property type="entry name" value="Diguanylate cyclase domain protein"/>
    <property type="match status" value="1"/>
</dbReference>
<dbReference type="PROSITE" id="PS50112">
    <property type="entry name" value="PAS"/>
    <property type="match status" value="1"/>
</dbReference>
<dbReference type="Proteomes" id="UP000318542">
    <property type="component" value="Unassembled WGS sequence"/>
</dbReference>
<feature type="domain" description="GGDEF" evidence="4">
    <location>
        <begin position="522"/>
        <end position="662"/>
    </location>
</feature>
<reference evidence="5 6" key="1">
    <citation type="submission" date="2019-07" db="EMBL/GenBank/DDBJ databases">
        <title>Tepidimonas thermarum AA-1 draft genome.</title>
        <authorList>
            <person name="Da Costa M.S."/>
            <person name="Froufe H.J.C."/>
            <person name="Egas C."/>
            <person name="Albuquerque L."/>
        </authorList>
    </citation>
    <scope>NUCLEOTIDE SEQUENCE [LARGE SCALE GENOMIC DNA]</scope>
    <source>
        <strain evidence="5 6">AA-1</strain>
    </source>
</reference>
<dbReference type="RefSeq" id="WP_143900901.1">
    <property type="nucleotide sequence ID" value="NZ_VJOL01000007.1"/>
</dbReference>
<dbReference type="InterPro" id="IPR035919">
    <property type="entry name" value="EAL_sf"/>
</dbReference>
<dbReference type="Pfam" id="PF00990">
    <property type="entry name" value="GGDEF"/>
    <property type="match status" value="1"/>
</dbReference>
<dbReference type="Pfam" id="PF13426">
    <property type="entry name" value="PAS_9"/>
    <property type="match status" value="1"/>
</dbReference>
<evidence type="ECO:0000259" key="3">
    <source>
        <dbReference type="PROSITE" id="PS50883"/>
    </source>
</evidence>
<dbReference type="SUPFAM" id="SSF53850">
    <property type="entry name" value="Periplasmic binding protein-like II"/>
    <property type="match status" value="1"/>
</dbReference>
<protein>
    <submittedName>
        <fullName evidence="5">Putative signaling protein</fullName>
    </submittedName>
</protein>
<feature type="domain" description="EAL" evidence="3">
    <location>
        <begin position="671"/>
        <end position="926"/>
    </location>
</feature>
<dbReference type="InterPro" id="IPR035965">
    <property type="entry name" value="PAS-like_dom_sf"/>
</dbReference>
<dbReference type="InterPro" id="IPR001633">
    <property type="entry name" value="EAL_dom"/>
</dbReference>
<dbReference type="EMBL" id="VJOL01000007">
    <property type="protein sequence ID" value="TSE31162.1"/>
    <property type="molecule type" value="Genomic_DNA"/>
</dbReference>
<feature type="domain" description="PAS" evidence="1">
    <location>
        <begin position="379"/>
        <end position="416"/>
    </location>
</feature>
<dbReference type="Pfam" id="PF00563">
    <property type="entry name" value="EAL"/>
    <property type="match status" value="1"/>
</dbReference>
<sequence length="930" mass="103241">MSAARPTRPGARSGWARWWRGWLVVWLVAGWGAAWAEHATLRLGILAYRPLEIEQRDWQPVLQALQQRLGAQHPIEPLLLPPYDALDAAVRTRAVDAVITNPAHYVMLQATDGLSPPLATLVRRRHGIETRAFGGTVLVRADSPLQRWEDLAGQRIGIVHMESLGGYNLQRYELHRRGVDLRRIAWVALGMPHDAVVQALLDGRVDAAFVRDGVLESMQAEGRIPPGHVRVLQRQDLPGYPVAVSTPLYPEWPVATLPHLDEDTGRWLVLALLNTRDAPELHSHVLAGFAPPANYTAVEQLLRTLRAPPFGVPQLTWQETVQRNARPLTLASAGAAALLGLVLLLASQRRRLRQTLRDKSALLDELEILAKTFDSGLGVVITDAAGRIVRVNRAFQAITGYTADEAVGRTPGQLLHSGRHDREFYRAMWDQLLRDGRWEGEIWNRRKDGKLYAEWLAISAVTDAVGKVRHYVAIFTDMTWRKEAEAQIESLAFFDPLTGLANRRLMLDRLQQALRLARRDARWGAVLFIDLDHFKAINDTHGHDAGDAVLRTVGERLRATLREQDTPGRLGGDEFLVLLPATHARRDDAALAARTVADKIADALRQPMTYKTQSMALTPSIGIALYGDDSSPADATELLKAADLAMYSVKQAGRDGVAFFDPEMEASIHARHRLQRELAQAIESGELRLYLQPQIDGRGNTVGAEALVRWLRPDGTLVPPGQFIPLAEETGLIVPLGDWVLSQALALLAGWQRDPALAGRRLAINVSPAQFRDPGFGTRIQQLLAQHGVDPRLLELEITESVFLHDLDAARDTLRTLDALGVSLALDDFGTGYSSLAYLAELPFDVIKIDQRFVARLQQPNRQDEAIVTTIIALGRKLRMQVLAEGVETAQQEDYLLAHGCHLLQGYRFGRPMPIEQFETQLRAQPAAPA</sequence>
<evidence type="ECO:0000259" key="4">
    <source>
        <dbReference type="PROSITE" id="PS50887"/>
    </source>
</evidence>
<dbReference type="PROSITE" id="PS50887">
    <property type="entry name" value="GGDEF"/>
    <property type="match status" value="1"/>
</dbReference>
<dbReference type="Gene3D" id="3.30.450.20">
    <property type="entry name" value="PAS domain"/>
    <property type="match status" value="1"/>
</dbReference>
<proteinExistence type="predicted"/>
<dbReference type="InterPro" id="IPR000160">
    <property type="entry name" value="GGDEF_dom"/>
</dbReference>
<dbReference type="GO" id="GO:0003824">
    <property type="term" value="F:catalytic activity"/>
    <property type="evidence" value="ECO:0007669"/>
    <property type="project" value="UniProtKB-ARBA"/>
</dbReference>
<dbReference type="CDD" id="cd00130">
    <property type="entry name" value="PAS"/>
    <property type="match status" value="1"/>
</dbReference>
<dbReference type="AlphaFoldDB" id="A0A554X5R3"/>
<dbReference type="PROSITE" id="PS50883">
    <property type="entry name" value="EAL"/>
    <property type="match status" value="1"/>
</dbReference>
<dbReference type="InterPro" id="IPR000014">
    <property type="entry name" value="PAS"/>
</dbReference>
<feature type="domain" description="PAC" evidence="2">
    <location>
        <begin position="438"/>
        <end position="490"/>
    </location>
</feature>
<dbReference type="Gene3D" id="3.20.20.450">
    <property type="entry name" value="EAL domain"/>
    <property type="match status" value="1"/>
</dbReference>
<dbReference type="PROSITE" id="PS50113">
    <property type="entry name" value="PAC"/>
    <property type="match status" value="1"/>
</dbReference>
<dbReference type="CDD" id="cd01948">
    <property type="entry name" value="EAL"/>
    <property type="match status" value="1"/>
</dbReference>
<dbReference type="Gene3D" id="3.40.190.10">
    <property type="entry name" value="Periplasmic binding protein-like II"/>
    <property type="match status" value="2"/>
</dbReference>
<dbReference type="SMART" id="SM00267">
    <property type="entry name" value="GGDEF"/>
    <property type="match status" value="1"/>
</dbReference>
<dbReference type="SMART" id="SM00052">
    <property type="entry name" value="EAL"/>
    <property type="match status" value="1"/>
</dbReference>
<dbReference type="OrthoDB" id="9813903at2"/>